<evidence type="ECO:0000259" key="2">
    <source>
        <dbReference type="Pfam" id="PF11790"/>
    </source>
</evidence>
<dbReference type="SUPFAM" id="SSF51445">
    <property type="entry name" value="(Trans)glycosidases"/>
    <property type="match status" value="1"/>
</dbReference>
<evidence type="ECO:0000256" key="1">
    <source>
        <dbReference type="SAM" id="SignalP"/>
    </source>
</evidence>
<proteinExistence type="predicted"/>
<dbReference type="Gene3D" id="3.20.20.80">
    <property type="entry name" value="Glycosidases"/>
    <property type="match status" value="1"/>
</dbReference>
<keyword evidence="1" id="KW-0732">Signal</keyword>
<evidence type="ECO:0000313" key="3">
    <source>
        <dbReference type="EMBL" id="MEQ2485561.1"/>
    </source>
</evidence>
<keyword evidence="4" id="KW-1185">Reference proteome</keyword>
<feature type="domain" description="Asl1-like glycosyl hydrolase catalytic" evidence="2">
    <location>
        <begin position="221"/>
        <end position="434"/>
    </location>
</feature>
<dbReference type="Gene3D" id="2.60.20.10">
    <property type="entry name" value="Crystallins"/>
    <property type="match status" value="1"/>
</dbReference>
<sequence length="920" mass="102880">MKRLSTLALSLMAACMPALADNTTQSVSQVTSAVTLDKDVDYHVTSATPFTTTGSINLTNTDHAVIILDALKPSLALNQLAFITINGEQAVNGKNCQVKIYNRGAIIMPYGADFKPLTVYTEPNFKGESCNNFNTGNSGGFMQTLSKDQLNNRIKSFRLKRGYMVTFALKEGGRGYSRCFVADKADIEVNLPALMRNRISSYRLFKWNDVSKAGLANDTRGESNDALNTQWCYSFGLGENTGIDRECVPHHIYEDWPNAAACGSVNYATSSPNMKTNNEPRNTADDRPQTLDEILNNWESLMRTGQRLCTPSSWDGSSGFNQQFLDSIDARGWRCDILDIHAYWATGSFYSLNGLYQNARRPIWVTEWCWGASWNNNGAFANGVTEAQNADNVMNICNLMNSWDYVERYAYWNSEHDPSRIYKNGALTECGKRYAAMNPGLGYNSKVATYVPSNPRTYSPYNLELSFRPDKSIATLTWGEKNGELNDSMWIERKVGTDRNAVFEYYKNVDLTEDASSYTFRDTVTTSGYYTYRVAIRTFNNRLLYTNEVTNSIDGTTSVGKDEQHGALQYGTVTTGSSKEGYLYFDNTFDEQPAIVFGSLSNRTSSMMPMERVSNVYTTKTATDERVYSFFRYSVYPFNQTKSTSMKTDFYNDYTDYTSYIVAKVGTGKIGNLSYEAGISNNCSADDTVSVAFTEAFAEAPVVLATPIMAISSTERYPVLPRVFDVTAKGCKVVLQRQQALIDKKELRRTLKFSYVAIEKGQTNDGNGKLITVKDTTMSFNSKVTLKDVSFGEKLEEATFLVQMQTLNTPALAVLRTRPVSLYQDADSVGTRVRLQIDDTSKAKAPTNKAPWEERIGWVAISKDSKFVTAIKGVTDNKDYDTRRVVYTINGVMTGKDLNQLPAGIYIVKENGVTRKVMKK</sequence>
<protein>
    <submittedName>
        <fullName evidence="3">Glycosyl hydrolase</fullName>
    </submittedName>
</protein>
<dbReference type="InterPro" id="IPR017853">
    <property type="entry name" value="GH"/>
</dbReference>
<organism evidence="3 4">
    <name type="scientific">Hallella faecis</name>
    <dbReference type="NCBI Taxonomy" id="2841596"/>
    <lineage>
        <taxon>Bacteria</taxon>
        <taxon>Pseudomonadati</taxon>
        <taxon>Bacteroidota</taxon>
        <taxon>Bacteroidia</taxon>
        <taxon>Bacteroidales</taxon>
        <taxon>Prevotellaceae</taxon>
        <taxon>Hallella</taxon>
    </lineage>
</organism>
<dbReference type="EMBL" id="JBBNFP010000002">
    <property type="protein sequence ID" value="MEQ2485561.1"/>
    <property type="molecule type" value="Genomic_DNA"/>
</dbReference>
<name>A0ABV1FMC8_9BACT</name>
<dbReference type="GO" id="GO:0016787">
    <property type="term" value="F:hydrolase activity"/>
    <property type="evidence" value="ECO:0007669"/>
    <property type="project" value="UniProtKB-KW"/>
</dbReference>
<feature type="chain" id="PRO_5047378895" evidence="1">
    <location>
        <begin position="21"/>
        <end position="920"/>
    </location>
</feature>
<feature type="signal peptide" evidence="1">
    <location>
        <begin position="1"/>
        <end position="20"/>
    </location>
</feature>
<reference evidence="3 4" key="1">
    <citation type="submission" date="2024-04" db="EMBL/GenBank/DDBJ databases">
        <title>Human intestinal bacterial collection.</title>
        <authorList>
            <person name="Pauvert C."/>
            <person name="Hitch T.C.A."/>
            <person name="Clavel T."/>
        </authorList>
    </citation>
    <scope>NUCLEOTIDE SEQUENCE [LARGE SCALE GENOMIC DNA]</scope>
    <source>
        <strain evidence="3 4">CLA-AA-H145</strain>
    </source>
</reference>
<dbReference type="InterPro" id="IPR024655">
    <property type="entry name" value="Asl1_glyco_hydro_catalytic"/>
</dbReference>
<dbReference type="Proteomes" id="UP001487296">
    <property type="component" value="Unassembled WGS sequence"/>
</dbReference>
<dbReference type="Pfam" id="PF11790">
    <property type="entry name" value="Glyco_hydro_cc"/>
    <property type="match status" value="1"/>
</dbReference>
<dbReference type="RefSeq" id="WP_215758500.1">
    <property type="nucleotide sequence ID" value="NZ_JAHKBE010000001.1"/>
</dbReference>
<gene>
    <name evidence="3" type="ORF">AAAT34_00665</name>
</gene>
<evidence type="ECO:0000313" key="4">
    <source>
        <dbReference type="Proteomes" id="UP001487296"/>
    </source>
</evidence>
<comment type="caution">
    <text evidence="3">The sequence shown here is derived from an EMBL/GenBank/DDBJ whole genome shotgun (WGS) entry which is preliminary data.</text>
</comment>
<accession>A0ABV1FMC8</accession>
<dbReference type="PROSITE" id="PS51257">
    <property type="entry name" value="PROKAR_LIPOPROTEIN"/>
    <property type="match status" value="1"/>
</dbReference>
<keyword evidence="3" id="KW-0378">Hydrolase</keyword>